<evidence type="ECO:0000313" key="2">
    <source>
        <dbReference type="Proteomes" id="UP000765509"/>
    </source>
</evidence>
<dbReference type="Proteomes" id="UP000765509">
    <property type="component" value="Unassembled WGS sequence"/>
</dbReference>
<sequence>MYVSCHQDYWNTWPPLAEFAFNNAERSSTKQGPFFTIYGTNPSFGSIQISQDTPAGKSSTKLQSVQQVVKEELESAIKCFNKYADRNRAITHDFQPGEKVWLASKNIKTTRPTKELSER</sequence>
<gene>
    <name evidence="1" type="ORF">O181_070647</name>
</gene>
<accession>A0A9Q3F3M2</accession>
<proteinExistence type="predicted"/>
<comment type="caution">
    <text evidence="1">The sequence shown here is derived from an EMBL/GenBank/DDBJ whole genome shotgun (WGS) entry which is preliminary data.</text>
</comment>
<dbReference type="AlphaFoldDB" id="A0A9Q3F3M2"/>
<name>A0A9Q3F3M2_9BASI</name>
<reference evidence="1" key="1">
    <citation type="submission" date="2021-03" db="EMBL/GenBank/DDBJ databases">
        <title>Draft genome sequence of rust myrtle Austropuccinia psidii MF-1, a brazilian biotype.</title>
        <authorList>
            <person name="Quecine M.C."/>
            <person name="Pachon D.M.R."/>
            <person name="Bonatelli M.L."/>
            <person name="Correr F.H."/>
            <person name="Franceschini L.M."/>
            <person name="Leite T.F."/>
            <person name="Margarido G.R.A."/>
            <person name="Almeida C.A."/>
            <person name="Ferrarezi J.A."/>
            <person name="Labate C.A."/>
        </authorList>
    </citation>
    <scope>NUCLEOTIDE SEQUENCE</scope>
    <source>
        <strain evidence="1">MF-1</strain>
    </source>
</reference>
<dbReference type="OrthoDB" id="2630497at2759"/>
<evidence type="ECO:0000313" key="1">
    <source>
        <dbReference type="EMBL" id="MBW0530932.1"/>
    </source>
</evidence>
<keyword evidence="2" id="KW-1185">Reference proteome</keyword>
<protein>
    <submittedName>
        <fullName evidence="1">Uncharacterized protein</fullName>
    </submittedName>
</protein>
<organism evidence="1 2">
    <name type="scientific">Austropuccinia psidii MF-1</name>
    <dbReference type="NCBI Taxonomy" id="1389203"/>
    <lineage>
        <taxon>Eukaryota</taxon>
        <taxon>Fungi</taxon>
        <taxon>Dikarya</taxon>
        <taxon>Basidiomycota</taxon>
        <taxon>Pucciniomycotina</taxon>
        <taxon>Pucciniomycetes</taxon>
        <taxon>Pucciniales</taxon>
        <taxon>Sphaerophragmiaceae</taxon>
        <taxon>Austropuccinia</taxon>
    </lineage>
</organism>
<dbReference type="EMBL" id="AVOT02036443">
    <property type="protein sequence ID" value="MBW0530932.1"/>
    <property type="molecule type" value="Genomic_DNA"/>
</dbReference>